<gene>
    <name evidence="2" type="ORF">QE405_003229</name>
</gene>
<evidence type="ECO:0000313" key="2">
    <source>
        <dbReference type="EMBL" id="MDQ1105945.1"/>
    </source>
</evidence>
<evidence type="ECO:0000256" key="1">
    <source>
        <dbReference type="SAM" id="MobiDB-lite"/>
    </source>
</evidence>
<feature type="region of interest" description="Disordered" evidence="1">
    <location>
        <begin position="206"/>
        <end position="227"/>
    </location>
</feature>
<dbReference type="AlphaFoldDB" id="A0AAJ1U4V5"/>
<organism evidence="2 3">
    <name type="scientific">Nocardioides zeae</name>
    <dbReference type="NCBI Taxonomy" id="1457234"/>
    <lineage>
        <taxon>Bacteria</taxon>
        <taxon>Bacillati</taxon>
        <taxon>Actinomycetota</taxon>
        <taxon>Actinomycetes</taxon>
        <taxon>Propionibacteriales</taxon>
        <taxon>Nocardioidaceae</taxon>
        <taxon>Nocardioides</taxon>
    </lineage>
</organism>
<dbReference type="EMBL" id="JAUTAN010000001">
    <property type="protein sequence ID" value="MDQ1105945.1"/>
    <property type="molecule type" value="Genomic_DNA"/>
</dbReference>
<sequence length="325" mass="34215">MRLAPRVRQRQPLGDGDLRLHEVDAEDLLGDGVLDLEPGVHLEEEELLGRRVHEELDGAGAAVVDRVRRAAGGLVERPPGLLAQAGGRRLLDDLLVAALQGAVPLAEHDDALGGADDLHLDVAAALEEALDEDGGVAEGRGGLVGGQLHGRLEVVELAHDAHPATATTGRRLDDHRQVGGRHGGGLEPVELRHARVEHELLGPDLVAHGLDGRGRRPDPRQARLDDGAGEVGVLRQEAVARVHGVRARRPRGLEHEVGPQVGLGGRAPREAYGAVRLRHERQVRVGVGVHGDGLDAEAAARGHDAAGDLAAVGDQNGSDHRCVTS</sequence>
<accession>A0AAJ1U4V5</accession>
<comment type="caution">
    <text evidence="2">The sequence shown here is derived from an EMBL/GenBank/DDBJ whole genome shotgun (WGS) entry which is preliminary data.</text>
</comment>
<proteinExistence type="predicted"/>
<name>A0AAJ1U4V5_9ACTN</name>
<feature type="compositionally biased region" description="Basic and acidic residues" evidence="1">
    <location>
        <begin position="210"/>
        <end position="226"/>
    </location>
</feature>
<dbReference type="AntiFam" id="ANF00133">
    <property type="entry name" value="Shadow ORF (opposite mccA)"/>
</dbReference>
<protein>
    <submittedName>
        <fullName evidence="2">Uncharacterized protein</fullName>
    </submittedName>
</protein>
<evidence type="ECO:0000313" key="3">
    <source>
        <dbReference type="Proteomes" id="UP001239215"/>
    </source>
</evidence>
<reference evidence="2" key="1">
    <citation type="submission" date="2023-07" db="EMBL/GenBank/DDBJ databases">
        <title>Functional and genomic diversity of the sorghum phyllosphere microbiome.</title>
        <authorList>
            <person name="Shade A."/>
        </authorList>
    </citation>
    <scope>NUCLEOTIDE SEQUENCE</scope>
    <source>
        <strain evidence="2">SORGH_AS_1067</strain>
    </source>
</reference>
<dbReference type="Proteomes" id="UP001239215">
    <property type="component" value="Unassembled WGS sequence"/>
</dbReference>